<feature type="domain" description="RNA polymerase sigma-70 ECF-like HTH" evidence="1">
    <location>
        <begin position="20"/>
        <end position="127"/>
    </location>
</feature>
<dbReference type="InterPro" id="IPR016032">
    <property type="entry name" value="Sig_transdc_resp-reg_C-effctor"/>
</dbReference>
<dbReference type="SUPFAM" id="SSF46894">
    <property type="entry name" value="C-terminal effector domain of the bipartite response regulators"/>
    <property type="match status" value="1"/>
</dbReference>
<evidence type="ECO:0000313" key="3">
    <source>
        <dbReference type="Proteomes" id="UP000464178"/>
    </source>
</evidence>
<dbReference type="AlphaFoldDB" id="A0A6P2DKG9"/>
<evidence type="ECO:0000313" key="2">
    <source>
        <dbReference type="EMBL" id="VTS02858.1"/>
    </source>
</evidence>
<dbReference type="GO" id="GO:0003677">
    <property type="term" value="F:DNA binding"/>
    <property type="evidence" value="ECO:0007669"/>
    <property type="project" value="InterPro"/>
</dbReference>
<reference evidence="2 3" key="1">
    <citation type="submission" date="2019-05" db="EMBL/GenBank/DDBJ databases">
        <authorList>
            <consortium name="Science for Life Laboratories"/>
        </authorList>
    </citation>
    <scope>NUCLEOTIDE SEQUENCE [LARGE SCALE GENOMIC DNA]</scope>
    <source>
        <strain evidence="2">Soil9</strain>
    </source>
</reference>
<dbReference type="Pfam" id="PF07638">
    <property type="entry name" value="Sigma70_ECF"/>
    <property type="match status" value="1"/>
</dbReference>
<dbReference type="KEGG" id="gms:SOIL9_73760"/>
<name>A0A6P2DKG9_9BACT</name>
<dbReference type="Proteomes" id="UP000464178">
    <property type="component" value="Chromosome"/>
</dbReference>
<dbReference type="InterPro" id="IPR053812">
    <property type="entry name" value="HTH_Sigma70_ECF-like"/>
</dbReference>
<dbReference type="GO" id="GO:0006355">
    <property type="term" value="P:regulation of DNA-templated transcription"/>
    <property type="evidence" value="ECO:0007669"/>
    <property type="project" value="InterPro"/>
</dbReference>
<gene>
    <name evidence="2" type="ORF">SOIL9_73760</name>
</gene>
<protein>
    <recommendedName>
        <fullName evidence="1">RNA polymerase sigma-70 ECF-like HTH domain-containing protein</fullName>
    </recommendedName>
</protein>
<dbReference type="InterPro" id="IPR036388">
    <property type="entry name" value="WH-like_DNA-bd_sf"/>
</dbReference>
<organism evidence="2 3">
    <name type="scientific">Gemmata massiliana</name>
    <dbReference type="NCBI Taxonomy" id="1210884"/>
    <lineage>
        <taxon>Bacteria</taxon>
        <taxon>Pseudomonadati</taxon>
        <taxon>Planctomycetota</taxon>
        <taxon>Planctomycetia</taxon>
        <taxon>Gemmatales</taxon>
        <taxon>Gemmataceae</taxon>
        <taxon>Gemmata</taxon>
    </lineage>
</organism>
<evidence type="ECO:0000259" key="1">
    <source>
        <dbReference type="Pfam" id="PF07638"/>
    </source>
</evidence>
<keyword evidence="3" id="KW-1185">Reference proteome</keyword>
<proteinExistence type="predicted"/>
<dbReference type="EMBL" id="LR593886">
    <property type="protein sequence ID" value="VTS02858.1"/>
    <property type="molecule type" value="Genomic_DNA"/>
</dbReference>
<dbReference type="Gene3D" id="1.10.10.10">
    <property type="entry name" value="Winged helix-like DNA-binding domain superfamily/Winged helix DNA-binding domain"/>
    <property type="match status" value="1"/>
</dbReference>
<accession>A0A6P2DKG9</accession>
<sequence length="142" mass="16456">MVQSAFKSFFFRYRDGKLRVGDWDHTWALLALITRRKCADRVEHLRAMRRAVDREASVPNGADQPWQLIADHEPLPEEVASLTETVELLFRSSEADERPILELSLQGYTAAKIAAQLGKALRTVHRLRERIHKRLLRLRGEN</sequence>